<keyword evidence="2" id="KW-1185">Reference proteome</keyword>
<comment type="caution">
    <text evidence="1">The sequence shown here is derived from an EMBL/GenBank/DDBJ whole genome shotgun (WGS) entry which is preliminary data.</text>
</comment>
<dbReference type="EMBL" id="BAAALX010000010">
    <property type="protein sequence ID" value="GAA1518631.1"/>
    <property type="molecule type" value="Genomic_DNA"/>
</dbReference>
<dbReference type="Proteomes" id="UP001500177">
    <property type="component" value="Unassembled WGS sequence"/>
</dbReference>
<reference evidence="2" key="1">
    <citation type="journal article" date="2019" name="Int. J. Syst. Evol. Microbiol.">
        <title>The Global Catalogue of Microorganisms (GCM) 10K type strain sequencing project: providing services to taxonomists for standard genome sequencing and annotation.</title>
        <authorList>
            <consortium name="The Broad Institute Genomics Platform"/>
            <consortium name="The Broad Institute Genome Sequencing Center for Infectious Disease"/>
            <person name="Wu L."/>
            <person name="Ma J."/>
        </authorList>
    </citation>
    <scope>NUCLEOTIDE SEQUENCE [LARGE SCALE GENOMIC DNA]</scope>
    <source>
        <strain evidence="2">JCM 13318</strain>
    </source>
</reference>
<evidence type="ECO:0000313" key="2">
    <source>
        <dbReference type="Proteomes" id="UP001500177"/>
    </source>
</evidence>
<dbReference type="RefSeq" id="WP_173154805.1">
    <property type="nucleotide sequence ID" value="NZ_BAAALX010000010.1"/>
</dbReference>
<accession>A0ABP4LBP1</accession>
<organism evidence="1 2">
    <name type="scientific">Brevibacterium permense</name>
    <dbReference type="NCBI Taxonomy" id="234834"/>
    <lineage>
        <taxon>Bacteria</taxon>
        <taxon>Bacillati</taxon>
        <taxon>Actinomycetota</taxon>
        <taxon>Actinomycetes</taxon>
        <taxon>Micrococcales</taxon>
        <taxon>Brevibacteriaceae</taxon>
        <taxon>Brevibacterium</taxon>
    </lineage>
</organism>
<evidence type="ECO:0000313" key="1">
    <source>
        <dbReference type="EMBL" id="GAA1518631.1"/>
    </source>
</evidence>
<sequence>MSLIFVALIALGYFAFKHWKSKFARLPKEHQNATALAQQRAAEINQRFNRSQADSNSAHDEELRRLEAKWGEKVAEGKRTIELVSRQKSLITDQLTNTFQTSDLMPRP</sequence>
<protein>
    <submittedName>
        <fullName evidence="1">Uncharacterized protein</fullName>
    </submittedName>
</protein>
<name>A0ABP4LBP1_9MICO</name>
<gene>
    <name evidence="1" type="ORF">GCM10009690_22150</name>
</gene>
<proteinExistence type="predicted"/>